<keyword evidence="2" id="KW-1185">Reference proteome</keyword>
<organism evidence="1 2">
    <name type="scientific">Massilia aquatica</name>
    <dbReference type="NCBI Taxonomy" id="2609000"/>
    <lineage>
        <taxon>Bacteria</taxon>
        <taxon>Pseudomonadati</taxon>
        <taxon>Pseudomonadota</taxon>
        <taxon>Betaproteobacteria</taxon>
        <taxon>Burkholderiales</taxon>
        <taxon>Oxalobacteraceae</taxon>
        <taxon>Telluria group</taxon>
        <taxon>Massilia</taxon>
    </lineage>
</organism>
<evidence type="ECO:0000313" key="1">
    <source>
        <dbReference type="EMBL" id="NHZ38660.1"/>
    </source>
</evidence>
<name>A0ABX0LVA2_9BURK</name>
<reference evidence="1 2" key="1">
    <citation type="submission" date="2019-09" db="EMBL/GenBank/DDBJ databases">
        <title>Taxonomy of Antarctic Massilia spp.: description of Massilia rubra sp. nov., Massilia aquatica sp. nov., Massilia mucilaginosa sp. nov., Massilia frigida sp. nov. isolated from streams, lakes and regoliths.</title>
        <authorList>
            <person name="Holochova P."/>
            <person name="Sedlacek I."/>
            <person name="Kralova S."/>
            <person name="Maslanova I."/>
            <person name="Busse H.-J."/>
            <person name="Stankova E."/>
            <person name="Vrbovska V."/>
            <person name="Kovarovic V."/>
            <person name="Bartak M."/>
            <person name="Svec P."/>
            <person name="Pantucek R."/>
        </authorList>
    </citation>
    <scope>NUCLEOTIDE SEQUENCE [LARGE SCALE GENOMIC DNA]</scope>
    <source>
        <strain evidence="1 2">CCM 8693</strain>
    </source>
</reference>
<evidence type="ECO:0000313" key="2">
    <source>
        <dbReference type="Proteomes" id="UP000819052"/>
    </source>
</evidence>
<dbReference type="Proteomes" id="UP000819052">
    <property type="component" value="Unassembled WGS sequence"/>
</dbReference>
<comment type="caution">
    <text evidence="1">The sequence shown here is derived from an EMBL/GenBank/DDBJ whole genome shotgun (WGS) entry which is preliminary data.</text>
</comment>
<dbReference type="EMBL" id="VVIW01000001">
    <property type="protein sequence ID" value="NHZ38660.1"/>
    <property type="molecule type" value="Genomic_DNA"/>
</dbReference>
<accession>A0ABX0LVA2</accession>
<sequence>MFANRIRLTPHQALSFIKEFQHVYGIVAVKADRGLRNLTYADVSGLDHFDLSTAIFAMFKKRKKCADQSKVFPFPLYEESALWTRFDASFGDITQHLTVQIGKIQRDWHPMMLISS</sequence>
<protein>
    <submittedName>
        <fullName evidence="1">Uncharacterized protein</fullName>
    </submittedName>
</protein>
<gene>
    <name evidence="1" type="ORF">F1609_00540</name>
</gene>
<proteinExistence type="predicted"/>
<dbReference type="RefSeq" id="WP_167073642.1">
    <property type="nucleotide sequence ID" value="NZ_VVIW01000001.1"/>
</dbReference>